<name>A0A4C1SPR5_EUMVA</name>
<organism evidence="1 2">
    <name type="scientific">Eumeta variegata</name>
    <name type="common">Bagworm moth</name>
    <name type="synonym">Eumeta japonica</name>
    <dbReference type="NCBI Taxonomy" id="151549"/>
    <lineage>
        <taxon>Eukaryota</taxon>
        <taxon>Metazoa</taxon>
        <taxon>Ecdysozoa</taxon>
        <taxon>Arthropoda</taxon>
        <taxon>Hexapoda</taxon>
        <taxon>Insecta</taxon>
        <taxon>Pterygota</taxon>
        <taxon>Neoptera</taxon>
        <taxon>Endopterygota</taxon>
        <taxon>Lepidoptera</taxon>
        <taxon>Glossata</taxon>
        <taxon>Ditrysia</taxon>
        <taxon>Tineoidea</taxon>
        <taxon>Psychidae</taxon>
        <taxon>Oiketicinae</taxon>
        <taxon>Eumeta</taxon>
    </lineage>
</organism>
<evidence type="ECO:0000313" key="2">
    <source>
        <dbReference type="Proteomes" id="UP000299102"/>
    </source>
</evidence>
<comment type="caution">
    <text evidence="1">The sequence shown here is derived from an EMBL/GenBank/DDBJ whole genome shotgun (WGS) entry which is preliminary data.</text>
</comment>
<dbReference type="EMBL" id="BGZK01000012">
    <property type="protein sequence ID" value="GBP03954.1"/>
    <property type="molecule type" value="Genomic_DNA"/>
</dbReference>
<evidence type="ECO:0000313" key="1">
    <source>
        <dbReference type="EMBL" id="GBP03954.1"/>
    </source>
</evidence>
<proteinExistence type="predicted"/>
<gene>
    <name evidence="1" type="ORF">EVAR_74747_1</name>
</gene>
<keyword evidence="2" id="KW-1185">Reference proteome</keyword>
<protein>
    <submittedName>
        <fullName evidence="1">Uncharacterized protein</fullName>
    </submittedName>
</protein>
<dbReference type="Proteomes" id="UP000299102">
    <property type="component" value="Unassembled WGS sequence"/>
</dbReference>
<dbReference type="AlphaFoldDB" id="A0A4C1SPR5"/>
<accession>A0A4C1SPR5</accession>
<sequence length="77" mass="8703">MDLVYTDGAQVSRRFIDSPLSQGPPVMRRYEVTRRRRAVTTSPARLFVASKTARMSLRVQTAKACDQLNKLSKESCV</sequence>
<reference evidence="1 2" key="1">
    <citation type="journal article" date="2019" name="Commun. Biol.">
        <title>The bagworm genome reveals a unique fibroin gene that provides high tensile strength.</title>
        <authorList>
            <person name="Kono N."/>
            <person name="Nakamura H."/>
            <person name="Ohtoshi R."/>
            <person name="Tomita M."/>
            <person name="Numata K."/>
            <person name="Arakawa K."/>
        </authorList>
    </citation>
    <scope>NUCLEOTIDE SEQUENCE [LARGE SCALE GENOMIC DNA]</scope>
</reference>